<protein>
    <submittedName>
        <fullName evidence="2">Uncharacterized protein</fullName>
    </submittedName>
</protein>
<sequence length="93" mass="9975">MPGRREQIRSVEAAGGGGGISMQCGKAIDGAFGFSNEKSEARHRKSASSDASVGDHMRMCEIRAKFWGKSVETMPQRRFGGAYLTNVPSPNAI</sequence>
<comment type="caution">
    <text evidence="2">The sequence shown here is derived from an EMBL/GenBank/DDBJ whole genome shotgun (WGS) entry which is preliminary data.</text>
</comment>
<dbReference type="AlphaFoldDB" id="A0A4Z2HD05"/>
<evidence type="ECO:0000256" key="1">
    <source>
        <dbReference type="SAM" id="MobiDB-lite"/>
    </source>
</evidence>
<gene>
    <name evidence="2" type="ORF">EYF80_026855</name>
</gene>
<reference evidence="2 3" key="1">
    <citation type="submission" date="2019-03" db="EMBL/GenBank/DDBJ databases">
        <title>First draft genome of Liparis tanakae, snailfish: a comprehensive survey of snailfish specific genes.</title>
        <authorList>
            <person name="Kim W."/>
            <person name="Song I."/>
            <person name="Jeong J.-H."/>
            <person name="Kim D."/>
            <person name="Kim S."/>
            <person name="Ryu S."/>
            <person name="Song J.Y."/>
            <person name="Lee S.K."/>
        </authorList>
    </citation>
    <scope>NUCLEOTIDE SEQUENCE [LARGE SCALE GENOMIC DNA]</scope>
    <source>
        <tissue evidence="2">Muscle</tissue>
    </source>
</reference>
<keyword evidence="3" id="KW-1185">Reference proteome</keyword>
<proteinExistence type="predicted"/>
<evidence type="ECO:0000313" key="3">
    <source>
        <dbReference type="Proteomes" id="UP000314294"/>
    </source>
</evidence>
<evidence type="ECO:0000313" key="2">
    <source>
        <dbReference type="EMBL" id="TNN62903.1"/>
    </source>
</evidence>
<feature type="region of interest" description="Disordered" evidence="1">
    <location>
        <begin position="1"/>
        <end position="21"/>
    </location>
</feature>
<dbReference type="Proteomes" id="UP000314294">
    <property type="component" value="Unassembled WGS sequence"/>
</dbReference>
<accession>A0A4Z2HD05</accession>
<organism evidence="2 3">
    <name type="scientific">Liparis tanakae</name>
    <name type="common">Tanaka's snailfish</name>
    <dbReference type="NCBI Taxonomy" id="230148"/>
    <lineage>
        <taxon>Eukaryota</taxon>
        <taxon>Metazoa</taxon>
        <taxon>Chordata</taxon>
        <taxon>Craniata</taxon>
        <taxon>Vertebrata</taxon>
        <taxon>Euteleostomi</taxon>
        <taxon>Actinopterygii</taxon>
        <taxon>Neopterygii</taxon>
        <taxon>Teleostei</taxon>
        <taxon>Neoteleostei</taxon>
        <taxon>Acanthomorphata</taxon>
        <taxon>Eupercaria</taxon>
        <taxon>Perciformes</taxon>
        <taxon>Cottioidei</taxon>
        <taxon>Cottales</taxon>
        <taxon>Liparidae</taxon>
        <taxon>Liparis</taxon>
    </lineage>
</organism>
<dbReference type="EMBL" id="SRLO01000284">
    <property type="protein sequence ID" value="TNN62903.1"/>
    <property type="molecule type" value="Genomic_DNA"/>
</dbReference>
<name>A0A4Z2HD05_9TELE</name>